<evidence type="ECO:0000259" key="18">
    <source>
        <dbReference type="PROSITE" id="PS50259"/>
    </source>
</evidence>
<feature type="transmembrane region" description="Helical" evidence="16">
    <location>
        <begin position="625"/>
        <end position="648"/>
    </location>
</feature>
<comment type="subcellular location">
    <subcellularLocation>
        <location evidence="1">Cell membrane</location>
        <topology evidence="1">Multi-pass membrane protein</topology>
    </subcellularLocation>
</comment>
<dbReference type="PRINTS" id="PR00248">
    <property type="entry name" value="GPCRMGR"/>
</dbReference>
<name>A0A7K9SVE9_9PICI</name>
<sequence length="927" mass="104640">MTLVSFLIPCFVISTDIAFSCQNPDDFVDASSPGDILIGGLFAVHSKMLHPEEYPIKPVIQNCMGFEIQIFLQTLAMIHAIETINNSTLLPGVTLGYKIYDTCADVTKAMAATLNFLAKFNSSEDAVEFKCNYSDYVPRVKAVTGASYSEVSIAVSRLLALQLIPQVSPSSSAEILSDKIRFPSFFRTIPSDFHQTRAMARLICESGWNWVGVIATDDDNGRFALESFGIQAMANNVCIAFKEKLPAYLSDNTFHAKVDHAIEKILKETRVNVIVVFMRQIHVLKLFKKAIEKNINKIWIASDNWSAAVKISTIPNIRQLGTIVGFGFKGSDVSAFQDFLRNLNEKPTENNKFLREYIMLLSVCAHLEYHDFEMCISNQSQDDLLQNVGNKDQIWRHDFLKANIEPGFIHSTILAVYAIAHAIKEQCKDRNCKDPSAFAPWELLEELKKFTVIDNDKEIKFDSNGDMRAGYDVVLWKEIDGRVEITTLAEYDPEKGDFIFEDEEKKKEFLNLRKVQSTCSQHCRPGQMKKITGSPHTCCYECVYCPENHYSNQTDMDYCYRCNNKSYWAPINSTTCYRKTVHFLTWTDWFAVFLLLLSALGVVLVLLVSVIFTKNLHTPVVKASGGLTICYIILFSHFLIFLSTIFFIDEPTEFKCKTRQALFGISFALCVSCILIKSLKILLAFSFDPKLQNFLKCVYKPIPTVFICTGIQIIICTFWLIFRTPFVEQNFSIPRAIILECNEGSIVAFGIMLSYIAALAFICFIFAFKGRKLPENYNEAKFITFGMLIYFIAWIVFIPVYTNTFGKYLPAVEIIVVLISNYGILCCIFLPKCYIIIYKQETNTKSAFLKMIYTYSTKSAGSVAVSQVSLDSKSSSCPATLSESCKAKKDSVNGNGHFQVPGQRLTKGGVFPKNSAGTMSRKRLSSI</sequence>
<comment type="subunit">
    <text evidence="3">Homodimer; disulfide-linked.</text>
</comment>
<keyword evidence="4" id="KW-1003">Cell membrane</keyword>
<dbReference type="InterPro" id="IPR011500">
    <property type="entry name" value="GPCR_3_9-Cys_dom"/>
</dbReference>
<feature type="transmembrane region" description="Helical" evidence="16">
    <location>
        <begin position="746"/>
        <end position="768"/>
    </location>
</feature>
<feature type="domain" description="G-protein coupled receptors family 3 profile" evidence="18">
    <location>
        <begin position="590"/>
        <end position="846"/>
    </location>
</feature>
<evidence type="ECO:0000256" key="7">
    <source>
        <dbReference type="ARBA" id="ARBA00022989"/>
    </source>
</evidence>
<keyword evidence="6 17" id="KW-0732">Signal</keyword>
<evidence type="ECO:0000256" key="2">
    <source>
        <dbReference type="ARBA" id="ARBA00007242"/>
    </source>
</evidence>
<dbReference type="Proteomes" id="UP000566440">
    <property type="component" value="Unassembled WGS sequence"/>
</dbReference>
<comment type="similarity">
    <text evidence="2">Belongs to the G-protein coupled receptor 3 family.</text>
</comment>
<dbReference type="AlphaFoldDB" id="A0A7K9SVE9"/>
<evidence type="ECO:0000256" key="15">
    <source>
        <dbReference type="SAM" id="MobiDB-lite"/>
    </source>
</evidence>
<dbReference type="InterPro" id="IPR000337">
    <property type="entry name" value="GPCR_3"/>
</dbReference>
<feature type="transmembrane region" description="Helical" evidence="16">
    <location>
        <begin position="704"/>
        <end position="726"/>
    </location>
</feature>
<evidence type="ECO:0000256" key="17">
    <source>
        <dbReference type="SAM" id="SignalP"/>
    </source>
</evidence>
<feature type="non-terminal residue" evidence="19">
    <location>
        <position position="1"/>
    </location>
</feature>
<dbReference type="PRINTS" id="PR00592">
    <property type="entry name" value="CASENSINGR"/>
</dbReference>
<comment type="caution">
    <text evidence="19">The sequence shown here is derived from an EMBL/GenBank/DDBJ whole genome shotgun (WGS) entry which is preliminary data.</text>
</comment>
<evidence type="ECO:0000256" key="8">
    <source>
        <dbReference type="ARBA" id="ARBA00023040"/>
    </source>
</evidence>
<evidence type="ECO:0000256" key="11">
    <source>
        <dbReference type="ARBA" id="ARBA00023170"/>
    </source>
</evidence>
<protein>
    <recommendedName>
        <fullName evidence="14">G-protein coupled receptor family C group 6 member A</fullName>
    </recommendedName>
</protein>
<organism evidence="19 20">
    <name type="scientific">Galbula dea</name>
    <dbReference type="NCBI Taxonomy" id="1109041"/>
    <lineage>
        <taxon>Eukaryota</taxon>
        <taxon>Metazoa</taxon>
        <taxon>Chordata</taxon>
        <taxon>Craniata</taxon>
        <taxon>Vertebrata</taxon>
        <taxon>Euteleostomi</taxon>
        <taxon>Archelosauria</taxon>
        <taxon>Archosauria</taxon>
        <taxon>Dinosauria</taxon>
        <taxon>Saurischia</taxon>
        <taxon>Theropoda</taxon>
        <taxon>Coelurosauria</taxon>
        <taxon>Aves</taxon>
        <taxon>Neognathae</taxon>
        <taxon>Neoaves</taxon>
        <taxon>Telluraves</taxon>
        <taxon>Coraciimorphae</taxon>
        <taxon>Piciformes</taxon>
        <taxon>Galbulidae</taxon>
        <taxon>Galbula</taxon>
    </lineage>
</organism>
<gene>
    <name evidence="19" type="primary">Gprc6a</name>
    <name evidence="19" type="ORF">GALDEA_R13591</name>
</gene>
<keyword evidence="20" id="KW-1185">Reference proteome</keyword>
<dbReference type="PANTHER" id="PTHR24061">
    <property type="entry name" value="CALCIUM-SENSING RECEPTOR-RELATED"/>
    <property type="match status" value="1"/>
</dbReference>
<dbReference type="Gene3D" id="3.40.50.2300">
    <property type="match status" value="2"/>
</dbReference>
<dbReference type="OrthoDB" id="425344at2759"/>
<keyword evidence="9 16" id="KW-0472">Membrane</keyword>
<evidence type="ECO:0000256" key="10">
    <source>
        <dbReference type="ARBA" id="ARBA00023157"/>
    </source>
</evidence>
<dbReference type="FunFam" id="2.10.50.30:FF:000004">
    <property type="entry name" value="Taste receptor type 1 member 3-like protein"/>
    <property type="match status" value="1"/>
</dbReference>
<evidence type="ECO:0000256" key="13">
    <source>
        <dbReference type="ARBA" id="ARBA00023224"/>
    </source>
</evidence>
<dbReference type="InterPro" id="IPR028082">
    <property type="entry name" value="Peripla_BP_I"/>
</dbReference>
<evidence type="ECO:0000256" key="6">
    <source>
        <dbReference type="ARBA" id="ARBA00022729"/>
    </source>
</evidence>
<feature type="transmembrane region" description="Helical" evidence="16">
    <location>
        <begin position="589"/>
        <end position="613"/>
    </location>
</feature>
<evidence type="ECO:0000256" key="3">
    <source>
        <dbReference type="ARBA" id="ARBA00011748"/>
    </source>
</evidence>
<dbReference type="Pfam" id="PF07562">
    <property type="entry name" value="NCD3G"/>
    <property type="match status" value="1"/>
</dbReference>
<keyword evidence="11" id="KW-0675">Receptor</keyword>
<dbReference type="FunFam" id="3.40.50.2300:FF:000152">
    <property type="entry name" value="G protein-coupled receptor class C group 6 member A"/>
    <property type="match status" value="1"/>
</dbReference>
<evidence type="ECO:0000256" key="12">
    <source>
        <dbReference type="ARBA" id="ARBA00023180"/>
    </source>
</evidence>
<evidence type="ECO:0000313" key="19">
    <source>
        <dbReference type="EMBL" id="NXI39441.1"/>
    </source>
</evidence>
<reference evidence="19 20" key="1">
    <citation type="submission" date="2019-09" db="EMBL/GenBank/DDBJ databases">
        <title>Bird 10,000 Genomes (B10K) Project - Family phase.</title>
        <authorList>
            <person name="Zhang G."/>
        </authorList>
    </citation>
    <scope>NUCLEOTIDE SEQUENCE [LARGE SCALE GENOMIC DNA]</scope>
    <source>
        <strain evidence="19">B10K-DU-001-62</strain>
        <tissue evidence="19">Muscle</tissue>
    </source>
</reference>
<dbReference type="InterPro" id="IPR001828">
    <property type="entry name" value="ANF_lig-bd_rcpt"/>
</dbReference>
<accession>A0A7K9SVE9</accession>
<proteinExistence type="inferred from homology"/>
<dbReference type="PANTHER" id="PTHR24061:SF5">
    <property type="entry name" value="G-PROTEIN COUPLED RECEPTOR FAMILY C GROUP 6 MEMBER A"/>
    <property type="match status" value="1"/>
</dbReference>
<keyword evidence="8" id="KW-0297">G-protein coupled receptor</keyword>
<keyword evidence="7 16" id="KW-1133">Transmembrane helix</keyword>
<keyword evidence="12" id="KW-0325">Glycoprotein</keyword>
<keyword evidence="13" id="KW-0807">Transducer</keyword>
<evidence type="ECO:0000256" key="14">
    <source>
        <dbReference type="ARBA" id="ARBA00039774"/>
    </source>
</evidence>
<feature type="transmembrane region" description="Helical" evidence="16">
    <location>
        <begin position="780"/>
        <end position="802"/>
    </location>
</feature>
<evidence type="ECO:0000256" key="1">
    <source>
        <dbReference type="ARBA" id="ARBA00004651"/>
    </source>
</evidence>
<dbReference type="EMBL" id="VWZX01004405">
    <property type="protein sequence ID" value="NXI39441.1"/>
    <property type="molecule type" value="Genomic_DNA"/>
</dbReference>
<feature type="signal peptide" evidence="17">
    <location>
        <begin position="1"/>
        <end position="18"/>
    </location>
</feature>
<dbReference type="PROSITE" id="PS50259">
    <property type="entry name" value="G_PROTEIN_RECEP_F3_4"/>
    <property type="match status" value="1"/>
</dbReference>
<dbReference type="Gene3D" id="2.10.50.30">
    <property type="entry name" value="GPCR, family 3, nine cysteines domain"/>
    <property type="match status" value="1"/>
</dbReference>
<dbReference type="InterPro" id="IPR038550">
    <property type="entry name" value="GPCR_3_9-Cys_sf"/>
</dbReference>
<evidence type="ECO:0000256" key="5">
    <source>
        <dbReference type="ARBA" id="ARBA00022692"/>
    </source>
</evidence>
<dbReference type="GO" id="GO:0004930">
    <property type="term" value="F:G protein-coupled receptor activity"/>
    <property type="evidence" value="ECO:0007669"/>
    <property type="project" value="UniProtKB-KW"/>
</dbReference>
<dbReference type="Pfam" id="PF01094">
    <property type="entry name" value="ANF_receptor"/>
    <property type="match status" value="1"/>
</dbReference>
<dbReference type="InterPro" id="IPR000068">
    <property type="entry name" value="GPCR_3_Ca_sens_rcpt-rel"/>
</dbReference>
<feature type="transmembrane region" description="Helical" evidence="16">
    <location>
        <begin position="660"/>
        <end position="683"/>
    </location>
</feature>
<evidence type="ECO:0000256" key="4">
    <source>
        <dbReference type="ARBA" id="ARBA00022475"/>
    </source>
</evidence>
<evidence type="ECO:0000313" key="20">
    <source>
        <dbReference type="Proteomes" id="UP000566440"/>
    </source>
</evidence>
<keyword evidence="10" id="KW-1015">Disulfide bond</keyword>
<dbReference type="SUPFAM" id="SSF53822">
    <property type="entry name" value="Periplasmic binding protein-like I"/>
    <property type="match status" value="1"/>
</dbReference>
<dbReference type="Pfam" id="PF00003">
    <property type="entry name" value="7tm_3"/>
    <property type="match status" value="1"/>
</dbReference>
<feature type="region of interest" description="Disordered" evidence="15">
    <location>
        <begin position="903"/>
        <end position="927"/>
    </location>
</feature>
<dbReference type="GO" id="GO:0005886">
    <property type="term" value="C:plasma membrane"/>
    <property type="evidence" value="ECO:0007669"/>
    <property type="project" value="UniProtKB-SubCell"/>
</dbReference>
<keyword evidence="5 16" id="KW-0812">Transmembrane</keyword>
<evidence type="ECO:0000256" key="16">
    <source>
        <dbReference type="SAM" id="Phobius"/>
    </source>
</evidence>
<feature type="transmembrane region" description="Helical" evidence="16">
    <location>
        <begin position="808"/>
        <end position="830"/>
    </location>
</feature>
<feature type="chain" id="PRO_5029577394" description="G-protein coupled receptor family C group 6 member A" evidence="17">
    <location>
        <begin position="19"/>
        <end position="927"/>
    </location>
</feature>
<feature type="non-terminal residue" evidence="19">
    <location>
        <position position="927"/>
    </location>
</feature>
<evidence type="ECO:0000256" key="9">
    <source>
        <dbReference type="ARBA" id="ARBA00023136"/>
    </source>
</evidence>
<dbReference type="InterPro" id="IPR017978">
    <property type="entry name" value="GPCR_3_C"/>
</dbReference>